<dbReference type="PANTHER" id="PTHR36435">
    <property type="entry name" value="SLR1288 PROTEIN"/>
    <property type="match status" value="1"/>
</dbReference>
<feature type="domain" description="CAAX prenyl protease 2/Lysostaphin resistance protein A-like" evidence="2">
    <location>
        <begin position="95"/>
        <end position="183"/>
    </location>
</feature>
<feature type="transmembrane region" description="Helical" evidence="1">
    <location>
        <begin position="85"/>
        <end position="105"/>
    </location>
</feature>
<dbReference type="EMBL" id="CP000828">
    <property type="protein sequence ID" value="ABW27693.1"/>
    <property type="molecule type" value="Genomic_DNA"/>
</dbReference>
<dbReference type="eggNOG" id="COG1266">
    <property type="taxonomic scope" value="Bacteria"/>
</dbReference>
<reference evidence="3 4" key="1">
    <citation type="journal article" date="2008" name="Proc. Natl. Acad. Sci. U.S.A.">
        <title>Niche adaptation and genome expansion in the chlorophyll d-producing cyanobacterium Acaryochloris marina.</title>
        <authorList>
            <person name="Swingley W.D."/>
            <person name="Chen M."/>
            <person name="Cheung P.C."/>
            <person name="Conrad A.L."/>
            <person name="Dejesa L.C."/>
            <person name="Hao J."/>
            <person name="Honchak B.M."/>
            <person name="Karbach L.E."/>
            <person name="Kurdoglu A."/>
            <person name="Lahiri S."/>
            <person name="Mastrian S.D."/>
            <person name="Miyashita H."/>
            <person name="Page L."/>
            <person name="Ramakrishna P."/>
            <person name="Satoh S."/>
            <person name="Sattley W.M."/>
            <person name="Shimada Y."/>
            <person name="Taylor H.L."/>
            <person name="Tomo T."/>
            <person name="Tsuchiya T."/>
            <person name="Wang Z.T."/>
            <person name="Raymond J."/>
            <person name="Mimuro M."/>
            <person name="Blankenship R.E."/>
            <person name="Touchman J.W."/>
        </authorList>
    </citation>
    <scope>NUCLEOTIDE SEQUENCE [LARGE SCALE GENOMIC DNA]</scope>
    <source>
        <strain evidence="4">MBIC 11017</strain>
    </source>
</reference>
<dbReference type="MEROPS" id="G05.A04"/>
<evidence type="ECO:0000259" key="2">
    <source>
        <dbReference type="Pfam" id="PF02517"/>
    </source>
</evidence>
<keyword evidence="1" id="KW-0472">Membrane</keyword>
<dbReference type="Pfam" id="PF02517">
    <property type="entry name" value="Rce1-like"/>
    <property type="match status" value="1"/>
</dbReference>
<dbReference type="KEGG" id="amr:AM1_2691"/>
<proteinExistence type="predicted"/>
<keyword evidence="3" id="KW-0378">Hydrolase</keyword>
<protein>
    <submittedName>
        <fullName evidence="3">CAAX amino terminal protease family protein</fullName>
    </submittedName>
</protein>
<feature type="transmembrane region" description="Helical" evidence="1">
    <location>
        <begin position="20"/>
        <end position="40"/>
    </location>
</feature>
<feature type="transmembrane region" description="Helical" evidence="1">
    <location>
        <begin position="117"/>
        <end position="139"/>
    </location>
</feature>
<keyword evidence="4" id="KW-1185">Reference proteome</keyword>
<dbReference type="PANTHER" id="PTHR36435:SF1">
    <property type="entry name" value="CAAX AMINO TERMINAL PROTEASE FAMILY PROTEIN"/>
    <property type="match status" value="1"/>
</dbReference>
<dbReference type="InterPro" id="IPR003675">
    <property type="entry name" value="Rce1/LyrA-like_dom"/>
</dbReference>
<accession>B0C809</accession>
<dbReference type="InterPro" id="IPR052710">
    <property type="entry name" value="CAAX_protease"/>
</dbReference>
<sequence>MVDRPNQQPELESLTRTQVLIAMGVTALLLLFLAKVFQYFGNFATLPMTWQSQQAVLGIGIGFGITAASAVIYQLWPQYRLSASLYLQLVIQPLVWTDLIWLGLLPGLSEELLFRGVIFPMVGLNWVGLILSSIVFGVLHLNSPQQWSYVVWVTVVGFVLGYSAWSTGNLLVPVIAHITTNIITGVSWKITHPPQHPLGKT</sequence>
<evidence type="ECO:0000313" key="3">
    <source>
        <dbReference type="EMBL" id="ABW27693.1"/>
    </source>
</evidence>
<gene>
    <name evidence="3" type="ordered locus">AM1_2691</name>
</gene>
<dbReference type="RefSeq" id="WP_012163143.1">
    <property type="nucleotide sequence ID" value="NC_009925.1"/>
</dbReference>
<dbReference type="GO" id="GO:0004175">
    <property type="term" value="F:endopeptidase activity"/>
    <property type="evidence" value="ECO:0007669"/>
    <property type="project" value="UniProtKB-ARBA"/>
</dbReference>
<dbReference type="HOGENOM" id="CLU_127724_0_0_3"/>
<dbReference type="OrthoDB" id="571316at2"/>
<organism evidence="3 4">
    <name type="scientific">Acaryochloris marina (strain MBIC 11017)</name>
    <dbReference type="NCBI Taxonomy" id="329726"/>
    <lineage>
        <taxon>Bacteria</taxon>
        <taxon>Bacillati</taxon>
        <taxon>Cyanobacteriota</taxon>
        <taxon>Cyanophyceae</taxon>
        <taxon>Acaryochloridales</taxon>
        <taxon>Acaryochloridaceae</taxon>
        <taxon>Acaryochloris</taxon>
    </lineage>
</organism>
<dbReference type="GO" id="GO:0080120">
    <property type="term" value="P:CAAX-box protein maturation"/>
    <property type="evidence" value="ECO:0007669"/>
    <property type="project" value="UniProtKB-ARBA"/>
</dbReference>
<evidence type="ECO:0000256" key="1">
    <source>
        <dbReference type="SAM" id="Phobius"/>
    </source>
</evidence>
<dbReference type="GO" id="GO:0006508">
    <property type="term" value="P:proteolysis"/>
    <property type="evidence" value="ECO:0007669"/>
    <property type="project" value="UniProtKB-KW"/>
</dbReference>
<dbReference type="AlphaFoldDB" id="B0C809"/>
<keyword evidence="3" id="KW-0645">Protease</keyword>
<keyword evidence="1" id="KW-1133">Transmembrane helix</keyword>
<dbReference type="STRING" id="329726.AM1_2691"/>
<dbReference type="Proteomes" id="UP000000268">
    <property type="component" value="Chromosome"/>
</dbReference>
<keyword evidence="1" id="KW-0812">Transmembrane</keyword>
<evidence type="ECO:0000313" key="4">
    <source>
        <dbReference type="Proteomes" id="UP000000268"/>
    </source>
</evidence>
<feature type="transmembrane region" description="Helical" evidence="1">
    <location>
        <begin position="52"/>
        <end position="73"/>
    </location>
</feature>
<name>B0C809_ACAM1</name>
<feature type="transmembrane region" description="Helical" evidence="1">
    <location>
        <begin position="146"/>
        <end position="165"/>
    </location>
</feature>